<organism evidence="2">
    <name type="scientific">Aphanomyces astaci</name>
    <name type="common">Crayfish plague agent</name>
    <dbReference type="NCBI Taxonomy" id="112090"/>
    <lineage>
        <taxon>Eukaryota</taxon>
        <taxon>Sar</taxon>
        <taxon>Stramenopiles</taxon>
        <taxon>Oomycota</taxon>
        <taxon>Saprolegniomycetes</taxon>
        <taxon>Saprolegniales</taxon>
        <taxon>Verrucalvaceae</taxon>
        <taxon>Aphanomyces</taxon>
    </lineage>
</organism>
<reference evidence="2" key="1">
    <citation type="submission" date="2013-12" db="EMBL/GenBank/DDBJ databases">
        <title>The Genome Sequence of Aphanomyces astaci APO3.</title>
        <authorList>
            <consortium name="The Broad Institute Genomics Platform"/>
            <person name="Russ C."/>
            <person name="Tyler B."/>
            <person name="van West P."/>
            <person name="Dieguez-Uribeondo J."/>
            <person name="Young S.K."/>
            <person name="Zeng Q."/>
            <person name="Gargeya S."/>
            <person name="Fitzgerald M."/>
            <person name="Abouelleil A."/>
            <person name="Alvarado L."/>
            <person name="Chapman S.B."/>
            <person name="Gainer-Dewar J."/>
            <person name="Goldberg J."/>
            <person name="Griggs A."/>
            <person name="Gujja S."/>
            <person name="Hansen M."/>
            <person name="Howarth C."/>
            <person name="Imamovic A."/>
            <person name="Ireland A."/>
            <person name="Larimer J."/>
            <person name="McCowan C."/>
            <person name="Murphy C."/>
            <person name="Pearson M."/>
            <person name="Poon T.W."/>
            <person name="Priest M."/>
            <person name="Roberts A."/>
            <person name="Saif S."/>
            <person name="Shea T."/>
            <person name="Sykes S."/>
            <person name="Wortman J."/>
            <person name="Nusbaum C."/>
            <person name="Birren B."/>
        </authorList>
    </citation>
    <scope>NUCLEOTIDE SEQUENCE [LARGE SCALE GENOMIC DNA]</scope>
    <source>
        <strain evidence="2">APO3</strain>
    </source>
</reference>
<dbReference type="VEuPathDB" id="FungiDB:H257_09263"/>
<evidence type="ECO:0000256" key="1">
    <source>
        <dbReference type="SAM" id="MobiDB-lite"/>
    </source>
</evidence>
<name>W4GAW6_APHAT</name>
<proteinExistence type="predicted"/>
<evidence type="ECO:0000313" key="2">
    <source>
        <dbReference type="EMBL" id="ETV76815.1"/>
    </source>
</evidence>
<dbReference type="RefSeq" id="XP_009833727.1">
    <property type="nucleotide sequence ID" value="XM_009835425.1"/>
</dbReference>
<dbReference type="EMBL" id="KI913135">
    <property type="protein sequence ID" value="ETV76815.1"/>
    <property type="molecule type" value="Genomic_DNA"/>
</dbReference>
<dbReference type="AlphaFoldDB" id="W4GAW6"/>
<gene>
    <name evidence="2" type="ORF">H257_09263</name>
</gene>
<protein>
    <submittedName>
        <fullName evidence="2">Uncharacterized protein</fullName>
    </submittedName>
</protein>
<accession>W4GAW6</accession>
<dbReference type="GeneID" id="20811259"/>
<feature type="region of interest" description="Disordered" evidence="1">
    <location>
        <begin position="135"/>
        <end position="157"/>
    </location>
</feature>
<feature type="compositionally biased region" description="Low complexity" evidence="1">
    <location>
        <begin position="141"/>
        <end position="157"/>
    </location>
</feature>
<sequence length="264" mass="26251">MAASGADDKASQWSESVDFTPPLLAPVLLLSTDPSIPPMAAASPSSVGPCSRNGVVVAGCLSGDPVGTDAAAGKVGTVWLSICSVAGSVSSPAGPPPSVESSLSVIVPNNARSNVLTMSSSSSCSASCCRINEDVSSTDGPATDAPSPTPSTSPCSTALSSATASVIGVAIDGSSSANELRATTFPEASDWSDSSSRTTAAAAFFVSGSVKSTVTTLEASSRRRRRRLAPGVSSGDDPLLGCFVTMTTTASLSLEDDDDEMCSG</sequence>